<evidence type="ECO:0000256" key="2">
    <source>
        <dbReference type="SAM" id="Phobius"/>
    </source>
</evidence>
<evidence type="ECO:0000313" key="3">
    <source>
        <dbReference type="EMBL" id="SHH92757.1"/>
    </source>
</evidence>
<evidence type="ECO:0000313" key="4">
    <source>
        <dbReference type="Proteomes" id="UP000184212"/>
    </source>
</evidence>
<dbReference type="EMBL" id="FQWQ01000005">
    <property type="protein sequence ID" value="SHH92757.1"/>
    <property type="molecule type" value="Genomic_DNA"/>
</dbReference>
<dbReference type="Proteomes" id="UP000184212">
    <property type="component" value="Unassembled WGS sequence"/>
</dbReference>
<feature type="transmembrane region" description="Helical" evidence="2">
    <location>
        <begin position="69"/>
        <end position="88"/>
    </location>
</feature>
<evidence type="ECO:0000256" key="1">
    <source>
        <dbReference type="SAM" id="MobiDB-lite"/>
    </source>
</evidence>
<dbReference type="OrthoDB" id="119761at2"/>
<name>A0A1M5WYX0_9BACT</name>
<protein>
    <submittedName>
        <fullName evidence="3">Low affinity Fe/Cu permease</fullName>
    </submittedName>
</protein>
<dbReference type="GO" id="GO:0055085">
    <property type="term" value="P:transmembrane transport"/>
    <property type="evidence" value="ECO:0007669"/>
    <property type="project" value="InterPro"/>
</dbReference>
<reference evidence="3 4" key="1">
    <citation type="submission" date="2016-11" db="EMBL/GenBank/DDBJ databases">
        <authorList>
            <person name="Jaros S."/>
            <person name="Januszkiewicz K."/>
            <person name="Wedrychowicz H."/>
        </authorList>
    </citation>
    <scope>NUCLEOTIDE SEQUENCE [LARGE SCALE GENOMIC DNA]</scope>
    <source>
        <strain evidence="3 4">DSM 24574</strain>
    </source>
</reference>
<feature type="transmembrane region" description="Helical" evidence="2">
    <location>
        <begin position="44"/>
        <end position="63"/>
    </location>
</feature>
<dbReference type="InterPro" id="IPR007251">
    <property type="entry name" value="Iron_permease_Fet4"/>
</dbReference>
<keyword evidence="2" id="KW-1133">Transmembrane helix</keyword>
<keyword evidence="2" id="KW-0812">Transmembrane</keyword>
<keyword evidence="2" id="KW-0472">Membrane</keyword>
<dbReference type="Pfam" id="PF04120">
    <property type="entry name" value="Iron_permease"/>
    <property type="match status" value="1"/>
</dbReference>
<dbReference type="AlphaFoldDB" id="A0A1M5WYX0"/>
<dbReference type="RefSeq" id="WP_084138485.1">
    <property type="nucleotide sequence ID" value="NZ_FQWQ01000005.1"/>
</dbReference>
<feature type="region of interest" description="Disordered" evidence="1">
    <location>
        <begin position="160"/>
        <end position="181"/>
    </location>
</feature>
<gene>
    <name evidence="3" type="ORF">SAMN04488109_6161</name>
</gene>
<proteinExistence type="predicted"/>
<accession>A0A1M5WYX0</accession>
<organism evidence="3 4">
    <name type="scientific">Chryseolinea serpens</name>
    <dbReference type="NCBI Taxonomy" id="947013"/>
    <lineage>
        <taxon>Bacteria</taxon>
        <taxon>Pseudomonadati</taxon>
        <taxon>Bacteroidota</taxon>
        <taxon>Cytophagia</taxon>
        <taxon>Cytophagales</taxon>
        <taxon>Fulvivirgaceae</taxon>
        <taxon>Chryseolinea</taxon>
    </lineage>
</organism>
<sequence>MNSTTPSSDDKKLPQEIAPKPPAKSVKLFDKISKYVTRAAGRPAAFITAFCVIVVWGITGPIFKYSDTWQLVINTGTTIITFLMVFVIQQSQNRDTMALQLKLNELIASQENASNRLVDVEDLTEDELQVLKKFYIQLSVLAEKEKDLYGSHSIDDALRVHTAKRKRKSPPKDSVEQSPQS</sequence>
<dbReference type="STRING" id="947013.SAMN04488109_6161"/>
<keyword evidence="4" id="KW-1185">Reference proteome</keyword>